<gene>
    <name evidence="2" type="ORF">N6H18_13985</name>
</gene>
<evidence type="ECO:0000313" key="2">
    <source>
        <dbReference type="EMBL" id="UXP31460.1"/>
    </source>
</evidence>
<keyword evidence="1" id="KW-0175">Coiled coil</keyword>
<keyword evidence="3" id="KW-1185">Reference proteome</keyword>
<proteinExistence type="predicted"/>
<dbReference type="RefSeq" id="WP_262308899.1">
    <property type="nucleotide sequence ID" value="NZ_CP106679.1"/>
</dbReference>
<protein>
    <submittedName>
        <fullName evidence="2">Uncharacterized protein</fullName>
    </submittedName>
</protein>
<dbReference type="EMBL" id="CP106679">
    <property type="protein sequence ID" value="UXP31460.1"/>
    <property type="molecule type" value="Genomic_DNA"/>
</dbReference>
<dbReference type="Proteomes" id="UP001065174">
    <property type="component" value="Chromosome"/>
</dbReference>
<feature type="coiled-coil region" evidence="1">
    <location>
        <begin position="68"/>
        <end position="98"/>
    </location>
</feature>
<evidence type="ECO:0000256" key="1">
    <source>
        <dbReference type="SAM" id="Coils"/>
    </source>
</evidence>
<name>A0ABY6CLS0_9BACT</name>
<accession>A0ABY6CLS0</accession>
<organism evidence="2 3">
    <name type="scientific">Reichenbachiella agarivorans</name>
    <dbReference type="NCBI Taxonomy" id="2979464"/>
    <lineage>
        <taxon>Bacteria</taxon>
        <taxon>Pseudomonadati</taxon>
        <taxon>Bacteroidota</taxon>
        <taxon>Cytophagia</taxon>
        <taxon>Cytophagales</taxon>
        <taxon>Reichenbachiellaceae</taxon>
        <taxon>Reichenbachiella</taxon>
    </lineage>
</organism>
<evidence type="ECO:0000313" key="3">
    <source>
        <dbReference type="Proteomes" id="UP001065174"/>
    </source>
</evidence>
<sequence length="120" mass="13785">MNRLVNSRLSNILKLQANNAYSLIKKINIQNTTLPEKQIEFNVSHFLRRPIANMYSIVFEIGLEMNNKANLQRDLNFLKSLNKELSKAISKLETIIKEDGNNELNNKEESLNGVSFHLLA</sequence>
<reference evidence="2" key="1">
    <citation type="submission" date="2022-09" db="EMBL/GenBank/DDBJ databases">
        <title>Comparative genomics and taxonomic characterization of three novel marine species of genus Reichenbachiella exhibiting antioxidant and polysaccharide degradation activities.</title>
        <authorList>
            <person name="Muhammad N."/>
            <person name="Lee Y.-J."/>
            <person name="Ko J."/>
            <person name="Kim S.-G."/>
        </authorList>
    </citation>
    <scope>NUCLEOTIDE SEQUENCE</scope>
    <source>
        <strain evidence="2">BKB1-1</strain>
    </source>
</reference>